<proteinExistence type="inferred from homology"/>
<evidence type="ECO:0000256" key="3">
    <source>
        <dbReference type="ARBA" id="ARBA00022448"/>
    </source>
</evidence>
<dbReference type="GO" id="GO:0031201">
    <property type="term" value="C:SNARE complex"/>
    <property type="evidence" value="ECO:0007669"/>
    <property type="project" value="TreeGrafter"/>
</dbReference>
<comment type="subcellular location">
    <subcellularLocation>
        <location evidence="1">Membrane</location>
        <topology evidence="1">Single-pass type IV membrane protein</topology>
    </subcellularLocation>
</comment>
<dbReference type="GO" id="GO:0048278">
    <property type="term" value="P:vesicle docking"/>
    <property type="evidence" value="ECO:0007669"/>
    <property type="project" value="TreeGrafter"/>
</dbReference>
<dbReference type="Proteomes" id="UP001162031">
    <property type="component" value="Unassembled WGS sequence"/>
</dbReference>
<keyword evidence="12" id="KW-1185">Reference proteome</keyword>
<keyword evidence="7 9" id="KW-0472">Membrane</keyword>
<comment type="similarity">
    <text evidence="2">Belongs to the syntaxin family.</text>
</comment>
<dbReference type="Pfam" id="PF05739">
    <property type="entry name" value="SNARE"/>
    <property type="match status" value="1"/>
</dbReference>
<reference evidence="11" key="1">
    <citation type="submission" date="2022-12" db="EMBL/GenBank/DDBJ databases">
        <authorList>
            <person name="Webb A."/>
        </authorList>
    </citation>
    <scope>NUCLEOTIDE SEQUENCE</scope>
    <source>
        <strain evidence="11">Hp1</strain>
    </source>
</reference>
<dbReference type="SUPFAM" id="SSF47661">
    <property type="entry name" value="t-snare proteins"/>
    <property type="match status" value="1"/>
</dbReference>
<dbReference type="AlphaFoldDB" id="A0AAV0V020"/>
<feature type="region of interest" description="Disordered" evidence="8">
    <location>
        <begin position="187"/>
        <end position="274"/>
    </location>
</feature>
<name>A0AAV0V020_HYABA</name>
<protein>
    <recommendedName>
        <fullName evidence="10">t-SNARE coiled-coil homology domain-containing protein</fullName>
    </recommendedName>
</protein>
<keyword evidence="6" id="KW-0175">Coiled coil</keyword>
<dbReference type="Gene3D" id="1.20.58.70">
    <property type="match status" value="1"/>
</dbReference>
<organism evidence="11 12">
    <name type="scientific">Hyaloperonospora brassicae</name>
    <name type="common">Brassica downy mildew</name>
    <name type="synonym">Peronospora brassicae</name>
    <dbReference type="NCBI Taxonomy" id="162125"/>
    <lineage>
        <taxon>Eukaryota</taxon>
        <taxon>Sar</taxon>
        <taxon>Stramenopiles</taxon>
        <taxon>Oomycota</taxon>
        <taxon>Peronosporomycetes</taxon>
        <taxon>Peronosporales</taxon>
        <taxon>Peronosporaceae</taxon>
        <taxon>Hyaloperonospora</taxon>
    </lineage>
</organism>
<accession>A0AAV0V020</accession>
<dbReference type="PANTHER" id="PTHR19957:SF3">
    <property type="entry name" value="SYNTAXIN-5"/>
    <property type="match status" value="1"/>
</dbReference>
<dbReference type="CDD" id="cd15844">
    <property type="entry name" value="SNARE_syntaxin5"/>
    <property type="match status" value="1"/>
</dbReference>
<evidence type="ECO:0000313" key="12">
    <source>
        <dbReference type="Proteomes" id="UP001162031"/>
    </source>
</evidence>
<dbReference type="GO" id="GO:0000139">
    <property type="term" value="C:Golgi membrane"/>
    <property type="evidence" value="ECO:0007669"/>
    <property type="project" value="TreeGrafter"/>
</dbReference>
<keyword evidence="4 9" id="KW-0812">Transmembrane</keyword>
<dbReference type="InterPro" id="IPR000727">
    <property type="entry name" value="T_SNARE_dom"/>
</dbReference>
<feature type="compositionally biased region" description="Polar residues" evidence="8">
    <location>
        <begin position="187"/>
        <end position="201"/>
    </location>
</feature>
<feature type="transmembrane region" description="Helical" evidence="9">
    <location>
        <begin position="341"/>
        <end position="359"/>
    </location>
</feature>
<dbReference type="PANTHER" id="PTHR19957">
    <property type="entry name" value="SYNTAXIN"/>
    <property type="match status" value="1"/>
</dbReference>
<evidence type="ECO:0000256" key="8">
    <source>
        <dbReference type="SAM" id="MobiDB-lite"/>
    </source>
</evidence>
<dbReference type="SMART" id="SM00397">
    <property type="entry name" value="t_SNARE"/>
    <property type="match status" value="1"/>
</dbReference>
<feature type="compositionally biased region" description="Low complexity" evidence="8">
    <location>
        <begin position="203"/>
        <end position="214"/>
    </location>
</feature>
<keyword evidence="5 9" id="KW-1133">Transmembrane helix</keyword>
<dbReference type="GO" id="GO:0000149">
    <property type="term" value="F:SNARE binding"/>
    <property type="evidence" value="ECO:0007669"/>
    <property type="project" value="TreeGrafter"/>
</dbReference>
<evidence type="ECO:0000256" key="5">
    <source>
        <dbReference type="ARBA" id="ARBA00022989"/>
    </source>
</evidence>
<dbReference type="InterPro" id="IPR010989">
    <property type="entry name" value="SNARE"/>
</dbReference>
<dbReference type="GO" id="GO:0005484">
    <property type="term" value="F:SNAP receptor activity"/>
    <property type="evidence" value="ECO:0007669"/>
    <property type="project" value="TreeGrafter"/>
</dbReference>
<evidence type="ECO:0000256" key="4">
    <source>
        <dbReference type="ARBA" id="ARBA00022692"/>
    </source>
</evidence>
<dbReference type="GO" id="GO:0006888">
    <property type="term" value="P:endoplasmic reticulum to Golgi vesicle-mediated transport"/>
    <property type="evidence" value="ECO:0007669"/>
    <property type="project" value="TreeGrafter"/>
</dbReference>
<evidence type="ECO:0000256" key="1">
    <source>
        <dbReference type="ARBA" id="ARBA00004211"/>
    </source>
</evidence>
<evidence type="ECO:0000256" key="2">
    <source>
        <dbReference type="ARBA" id="ARBA00009063"/>
    </source>
</evidence>
<evidence type="ECO:0000256" key="9">
    <source>
        <dbReference type="SAM" id="Phobius"/>
    </source>
</evidence>
<dbReference type="GO" id="GO:0006906">
    <property type="term" value="P:vesicle fusion"/>
    <property type="evidence" value="ECO:0007669"/>
    <property type="project" value="TreeGrafter"/>
</dbReference>
<feature type="domain" description="T-SNARE coiled-coil homology" evidence="10">
    <location>
        <begin position="269"/>
        <end position="331"/>
    </location>
</feature>
<dbReference type="EMBL" id="CANTFL010001452">
    <property type="protein sequence ID" value="CAI5741848.1"/>
    <property type="molecule type" value="Genomic_DNA"/>
</dbReference>
<evidence type="ECO:0000256" key="7">
    <source>
        <dbReference type="ARBA" id="ARBA00023136"/>
    </source>
</evidence>
<evidence type="ECO:0000313" key="11">
    <source>
        <dbReference type="EMBL" id="CAI5741848.1"/>
    </source>
</evidence>
<evidence type="ECO:0000259" key="10">
    <source>
        <dbReference type="PROSITE" id="PS50192"/>
    </source>
</evidence>
<keyword evidence="3" id="KW-0813">Transport</keyword>
<dbReference type="GO" id="GO:0006886">
    <property type="term" value="P:intracellular protein transport"/>
    <property type="evidence" value="ECO:0007669"/>
    <property type="project" value="TreeGrafter"/>
</dbReference>
<evidence type="ECO:0000256" key="6">
    <source>
        <dbReference type="ARBA" id="ARBA00023054"/>
    </source>
</evidence>
<sequence>MTATDVTSDFVGITVLYETRPHVRSRAHRPLSRDARQAQQIADQLRQQELCLRELQALVGKKSILGDDPSAQIATLTDVLKKELGAVERSIQLLQQTVNAQRGRHVQHHQAHFSIVCQSLKARCAKSVQAFHHALQHHTAAIRERSSRRSRFSHGGGHPMVHLSAPLFARTAAAGVREHQVLPTTSHAPLQPQQSQPQHESTAAAGNGAQKSAALVPTKPGAMSSLGSLDAGPGLRRRANLGANPFMQQRTPLPGGVGGMQQQQQYRPREDNQTRYNNAAQVESTIVEITGMYTRMATMVAEQGEIISRIDDDMDIAQTNVEAAHDELLKLFHMVQGNRSLILKLFLVLIVVIFLFVVVF</sequence>
<gene>
    <name evidence="11" type="ORF">HBR001_LOCUS8680</name>
</gene>
<dbReference type="PROSITE" id="PS50192">
    <property type="entry name" value="T_SNARE"/>
    <property type="match status" value="1"/>
</dbReference>
<feature type="region of interest" description="Disordered" evidence="8">
    <location>
        <begin position="139"/>
        <end position="159"/>
    </location>
</feature>
<comment type="caution">
    <text evidence="11">The sequence shown here is derived from an EMBL/GenBank/DDBJ whole genome shotgun (WGS) entry which is preliminary data.</text>
</comment>
<dbReference type="InterPro" id="IPR045242">
    <property type="entry name" value="Syntaxin"/>
</dbReference>